<keyword evidence="2" id="KW-0472">Membrane</keyword>
<gene>
    <name evidence="3" type="ORF">LTR84_008951</name>
</gene>
<sequence length="743" mass="81727">MSALAGADIYHGVWVDWSRGAVLGSTVTLSSRYASVLTAFLALFVTIIGSCLWRICSFTIHQLSSSPDAKDGLHHQHQLVFRNTSSPFEAAKTFTETAWHWRRSHLRAWARSLPLALFALLFLLAFTAASILTGLVTRAAGSQRLIVSGDCGYWAIDELASAADRQLAMQSKDLNDTILAATYARQCYGQTAGLNKLRCSMYTKRALDWTTSEVDCPFKDSICSSSRAFRLDSGIIDSHMDLGMNAPDSGRVGFRKVTTCAPLKVTPEYVSVVTSTGDDGLGIEGDRIREYQYGTYSVAGLGNNVTYMYNQHAYIDGFGYELTATAADLDSTLWQSIPELAQTEADLTLIFLAPNSIKYTYPNNDPFFSANYYVDVGSYAGVNLSYFSADEYVNVMACQDQYQYCNGDDKDKCTPLTGYQQAYAAINSTKVGLNMIQESIATRIILNSRTLSTYHSIGGRGAQALRVSETIQERNQMAQIPNNQWQVEVASWFAVSMSRLQRSAVEFAAPSLSKSEYPAGSYLQEPEGIAAAMCYSQKVGLVSDTISFSVLGLIIIFAVGIAIILLYLILEPLVAWFQRKTNAGGYRRVRWVMDDKMQVQRMMFEEAGMGGVWTNLDGAIPVTEDRAVFADLHHVDPRNPRLGRQWTGKANGAAGQHSIPGISTTAAAHPYDDHYVSPIGEYNPVLGTATAVPMPVPYPSEKPSGQHTQQYQVYQQQVYHALTPQGGHSPAGSLDNRRLPNTY</sequence>
<dbReference type="RefSeq" id="XP_064701469.1">
    <property type="nucleotide sequence ID" value="XM_064852494.1"/>
</dbReference>
<feature type="transmembrane region" description="Helical" evidence="2">
    <location>
        <begin position="546"/>
        <end position="570"/>
    </location>
</feature>
<keyword evidence="2" id="KW-1133">Transmembrane helix</keyword>
<keyword evidence="2" id="KW-0812">Transmembrane</keyword>
<reference evidence="3 4" key="1">
    <citation type="submission" date="2023-08" db="EMBL/GenBank/DDBJ databases">
        <title>Black Yeasts Isolated from many extreme environments.</title>
        <authorList>
            <person name="Coleine C."/>
            <person name="Stajich J.E."/>
            <person name="Selbmann L."/>
        </authorList>
    </citation>
    <scope>NUCLEOTIDE SEQUENCE [LARGE SCALE GENOMIC DNA]</scope>
    <source>
        <strain evidence="3 4">CCFEE 5792</strain>
    </source>
</reference>
<dbReference type="Proteomes" id="UP001358417">
    <property type="component" value="Unassembled WGS sequence"/>
</dbReference>
<keyword evidence="4" id="KW-1185">Reference proteome</keyword>
<feature type="region of interest" description="Disordered" evidence="1">
    <location>
        <begin position="723"/>
        <end position="743"/>
    </location>
</feature>
<feature type="transmembrane region" description="Helical" evidence="2">
    <location>
        <begin position="33"/>
        <end position="56"/>
    </location>
</feature>
<evidence type="ECO:0000256" key="1">
    <source>
        <dbReference type="SAM" id="MobiDB-lite"/>
    </source>
</evidence>
<dbReference type="GeneID" id="89977113"/>
<dbReference type="AlphaFoldDB" id="A0AAV9MWD9"/>
<name>A0AAV9MWD9_9EURO</name>
<evidence type="ECO:0000313" key="4">
    <source>
        <dbReference type="Proteomes" id="UP001358417"/>
    </source>
</evidence>
<evidence type="ECO:0000256" key="2">
    <source>
        <dbReference type="SAM" id="Phobius"/>
    </source>
</evidence>
<accession>A0AAV9MWD9</accession>
<proteinExistence type="predicted"/>
<comment type="caution">
    <text evidence="3">The sequence shown here is derived from an EMBL/GenBank/DDBJ whole genome shotgun (WGS) entry which is preliminary data.</text>
</comment>
<dbReference type="EMBL" id="JAVRRD010000034">
    <property type="protein sequence ID" value="KAK5045858.1"/>
    <property type="molecule type" value="Genomic_DNA"/>
</dbReference>
<protein>
    <submittedName>
        <fullName evidence="3">Uncharacterized protein</fullName>
    </submittedName>
</protein>
<feature type="transmembrane region" description="Helical" evidence="2">
    <location>
        <begin position="112"/>
        <end position="136"/>
    </location>
</feature>
<evidence type="ECO:0000313" key="3">
    <source>
        <dbReference type="EMBL" id="KAK5045858.1"/>
    </source>
</evidence>
<organism evidence="3 4">
    <name type="scientific">Exophiala bonariae</name>
    <dbReference type="NCBI Taxonomy" id="1690606"/>
    <lineage>
        <taxon>Eukaryota</taxon>
        <taxon>Fungi</taxon>
        <taxon>Dikarya</taxon>
        <taxon>Ascomycota</taxon>
        <taxon>Pezizomycotina</taxon>
        <taxon>Eurotiomycetes</taxon>
        <taxon>Chaetothyriomycetidae</taxon>
        <taxon>Chaetothyriales</taxon>
        <taxon>Herpotrichiellaceae</taxon>
        <taxon>Exophiala</taxon>
    </lineage>
</organism>